<dbReference type="SUPFAM" id="SSF52096">
    <property type="entry name" value="ClpP/crotonase"/>
    <property type="match status" value="1"/>
</dbReference>
<evidence type="ECO:0008006" key="2">
    <source>
        <dbReference type="Google" id="ProtNLM"/>
    </source>
</evidence>
<feature type="non-terminal residue" evidence="1">
    <location>
        <position position="28"/>
    </location>
</feature>
<reference evidence="1" key="1">
    <citation type="submission" date="2020-01" db="EMBL/GenBank/DDBJ databases">
        <authorList>
            <person name="Meier V. D."/>
            <person name="Meier V D."/>
        </authorList>
    </citation>
    <scope>NUCLEOTIDE SEQUENCE</scope>
    <source>
        <strain evidence="1">HLG_WM_MAG_08</strain>
    </source>
</reference>
<sequence>MSEVVELTIEGRIATMTLNRPEVLNTLN</sequence>
<dbReference type="AlphaFoldDB" id="A0A6S6UG39"/>
<dbReference type="EMBL" id="CACVAV010000434">
    <property type="protein sequence ID" value="CAA6826906.1"/>
    <property type="molecule type" value="Genomic_DNA"/>
</dbReference>
<organism evidence="1">
    <name type="scientific">uncultured Thiotrichaceae bacterium</name>
    <dbReference type="NCBI Taxonomy" id="298394"/>
    <lineage>
        <taxon>Bacteria</taxon>
        <taxon>Pseudomonadati</taxon>
        <taxon>Pseudomonadota</taxon>
        <taxon>Gammaproteobacteria</taxon>
        <taxon>Thiotrichales</taxon>
        <taxon>Thiotrichaceae</taxon>
        <taxon>environmental samples</taxon>
    </lineage>
</organism>
<protein>
    <recommendedName>
        <fullName evidence="2">Enoyl-CoA hydratase</fullName>
    </recommendedName>
</protein>
<evidence type="ECO:0000313" key="1">
    <source>
        <dbReference type="EMBL" id="CAA6826906.1"/>
    </source>
</evidence>
<name>A0A6S6UG39_9GAMM</name>
<dbReference type="Gene3D" id="3.90.226.10">
    <property type="entry name" value="2-enoyl-CoA Hydratase, Chain A, domain 1"/>
    <property type="match status" value="1"/>
</dbReference>
<gene>
    <name evidence="1" type="ORF">HELGO_WM65799</name>
</gene>
<proteinExistence type="predicted"/>
<dbReference type="InterPro" id="IPR029045">
    <property type="entry name" value="ClpP/crotonase-like_dom_sf"/>
</dbReference>
<accession>A0A6S6UG39</accession>